<accession>B2IJQ0</accession>
<keyword evidence="1" id="KW-0732">Signal</keyword>
<sequence length="386" mass="39411">MKLKESFARVSCITLSAAGIALMSPVAAQATDNNSRPFLPRLIISSTIPGNGDLNPYGIAFVPAGFPQNGTIASGDILVSNFNNSSNLQGTGTTIIKLTPDGSVAPSVPAGESGNATTIFSSKLNGLTTALGVLSGGFIFVGNVPTQDGTIGTISNGALQVLDRQGNLLTTLTDAVFLDSPWDLTISDHGTSAQVFVSNVLSGTVSRLDLTVGSSNITVMRKTQIAQGYTHVPNAAALVLGPTGLAYDESTDVLYVASTADNAIFSIPHAGTASGVIDKGTLVFSDTHLRGPLALAFAPNGNLLTSNGDAVNPDPTHPSEIVEFTKGGEFVRQYNVDAGQGAAFGITTALPGGGPGFNFAAVNDATNAFAVYGLAPFLDKFASDGK</sequence>
<evidence type="ECO:0008006" key="4">
    <source>
        <dbReference type="Google" id="ProtNLM"/>
    </source>
</evidence>
<dbReference type="InterPro" id="IPR011042">
    <property type="entry name" value="6-blade_b-propeller_TolB-like"/>
</dbReference>
<protein>
    <recommendedName>
        <fullName evidence="4">NHL repeat containing protein</fullName>
    </recommendedName>
</protein>
<evidence type="ECO:0000313" key="2">
    <source>
        <dbReference type="EMBL" id="ACB94922.1"/>
    </source>
</evidence>
<dbReference type="Gene3D" id="2.120.10.30">
    <property type="entry name" value="TolB, C-terminal domain"/>
    <property type="match status" value="1"/>
</dbReference>
<proteinExistence type="predicted"/>
<dbReference type="KEGG" id="bid:Bind_1281"/>
<gene>
    <name evidence="2" type="ordered locus">Bind_1281</name>
</gene>
<dbReference type="HOGENOM" id="CLU_747272_0_0_5"/>
<dbReference type="AlphaFoldDB" id="B2IJQ0"/>
<dbReference type="eggNOG" id="COG3391">
    <property type="taxonomic scope" value="Bacteria"/>
</dbReference>
<keyword evidence="3" id="KW-1185">Reference proteome</keyword>
<evidence type="ECO:0000313" key="3">
    <source>
        <dbReference type="Proteomes" id="UP000001695"/>
    </source>
</evidence>
<reference evidence="2 3" key="2">
    <citation type="journal article" date="2010" name="J. Bacteriol.">
        <title>Complete genome sequence of Beijerinckia indica subsp. indica.</title>
        <authorList>
            <person name="Tamas I."/>
            <person name="Dedysh S.N."/>
            <person name="Liesack W."/>
            <person name="Stott M.B."/>
            <person name="Alam M."/>
            <person name="Murrell J.C."/>
            <person name="Dunfield P.F."/>
        </authorList>
    </citation>
    <scope>NUCLEOTIDE SEQUENCE [LARGE SCALE GENOMIC DNA]</scope>
    <source>
        <strain evidence="3">ATCC 9039 / DSM 1715 / NCIMB 8712</strain>
    </source>
</reference>
<feature type="chain" id="PRO_5002777161" description="NHL repeat containing protein" evidence="1">
    <location>
        <begin position="31"/>
        <end position="386"/>
    </location>
</feature>
<dbReference type="STRING" id="395963.Bind_1281"/>
<name>B2IJQ0_BEII9</name>
<dbReference type="SUPFAM" id="SSF63829">
    <property type="entry name" value="Calcium-dependent phosphotriesterase"/>
    <property type="match status" value="1"/>
</dbReference>
<reference evidence="3" key="1">
    <citation type="submission" date="2008-03" db="EMBL/GenBank/DDBJ databases">
        <title>Complete sequence of chromosome of Beijerinckia indica subsp. indica ATCC 9039.</title>
        <authorList>
            <consortium name="US DOE Joint Genome Institute"/>
            <person name="Copeland A."/>
            <person name="Lucas S."/>
            <person name="Lapidus A."/>
            <person name="Glavina del Rio T."/>
            <person name="Dalin E."/>
            <person name="Tice H."/>
            <person name="Bruce D."/>
            <person name="Goodwin L."/>
            <person name="Pitluck S."/>
            <person name="LaButti K."/>
            <person name="Schmutz J."/>
            <person name="Larimer F."/>
            <person name="Land M."/>
            <person name="Hauser L."/>
            <person name="Kyrpides N."/>
            <person name="Mikhailova N."/>
            <person name="Dunfield P.F."/>
            <person name="Dedysh S.N."/>
            <person name="Liesack W."/>
            <person name="Saw J.H."/>
            <person name="Alam M."/>
            <person name="Chen Y."/>
            <person name="Murrell J.C."/>
            <person name="Richardson P."/>
        </authorList>
    </citation>
    <scope>NUCLEOTIDE SEQUENCE [LARGE SCALE GENOMIC DNA]</scope>
    <source>
        <strain evidence="3">ATCC 9039 / DSM 1715 / NCIMB 8712</strain>
    </source>
</reference>
<dbReference type="Proteomes" id="UP000001695">
    <property type="component" value="Chromosome"/>
</dbReference>
<dbReference type="EMBL" id="CP001016">
    <property type="protein sequence ID" value="ACB94922.1"/>
    <property type="molecule type" value="Genomic_DNA"/>
</dbReference>
<organism evidence="2 3">
    <name type="scientific">Beijerinckia indica subsp. indica (strain ATCC 9039 / DSM 1715 / NCIMB 8712)</name>
    <dbReference type="NCBI Taxonomy" id="395963"/>
    <lineage>
        <taxon>Bacteria</taxon>
        <taxon>Pseudomonadati</taxon>
        <taxon>Pseudomonadota</taxon>
        <taxon>Alphaproteobacteria</taxon>
        <taxon>Hyphomicrobiales</taxon>
        <taxon>Beijerinckiaceae</taxon>
        <taxon>Beijerinckia</taxon>
    </lineage>
</organism>
<feature type="signal peptide" evidence="1">
    <location>
        <begin position="1"/>
        <end position="30"/>
    </location>
</feature>
<evidence type="ECO:0000256" key="1">
    <source>
        <dbReference type="SAM" id="SignalP"/>
    </source>
</evidence>